<dbReference type="AlphaFoldDB" id="A0A6A0AV98"/>
<dbReference type="InterPro" id="IPR036188">
    <property type="entry name" value="FAD/NAD-bd_sf"/>
</dbReference>
<proteinExistence type="predicted"/>
<dbReference type="PANTHER" id="PTHR13847">
    <property type="entry name" value="SARCOSINE DEHYDROGENASE-RELATED"/>
    <property type="match status" value="1"/>
</dbReference>
<keyword evidence="3" id="KW-1185">Reference proteome</keyword>
<feature type="domain" description="FAD dependent oxidoreductase" evidence="1">
    <location>
        <begin position="29"/>
        <end position="393"/>
    </location>
</feature>
<dbReference type="Proteomes" id="UP000484988">
    <property type="component" value="Unassembled WGS sequence"/>
</dbReference>
<reference evidence="2 3" key="1">
    <citation type="submission" date="2020-02" db="EMBL/GenBank/DDBJ databases">
        <title>Whole Genome Shotgun Sequence of Streptomyces sp. strain CWH03.</title>
        <authorList>
            <person name="Dohra H."/>
            <person name="Kodani S."/>
            <person name="Yamamura H."/>
        </authorList>
    </citation>
    <scope>NUCLEOTIDE SEQUENCE [LARGE SCALE GENOMIC DNA]</scope>
    <source>
        <strain evidence="2 3">CWH03</strain>
    </source>
</reference>
<comment type="caution">
    <text evidence="2">The sequence shown here is derived from an EMBL/GenBank/DDBJ whole genome shotgun (WGS) entry which is preliminary data.</text>
</comment>
<dbReference type="Gene3D" id="3.50.50.60">
    <property type="entry name" value="FAD/NAD(P)-binding domain"/>
    <property type="match status" value="1"/>
</dbReference>
<evidence type="ECO:0000259" key="1">
    <source>
        <dbReference type="Pfam" id="PF01266"/>
    </source>
</evidence>
<dbReference type="GO" id="GO:0005737">
    <property type="term" value="C:cytoplasm"/>
    <property type="evidence" value="ECO:0007669"/>
    <property type="project" value="TreeGrafter"/>
</dbReference>
<protein>
    <submittedName>
        <fullName evidence="2">FAD-dependent oxidoreductase</fullName>
    </submittedName>
</protein>
<evidence type="ECO:0000313" key="2">
    <source>
        <dbReference type="EMBL" id="GFH36375.1"/>
    </source>
</evidence>
<dbReference type="PANTHER" id="PTHR13847:SF281">
    <property type="entry name" value="FAD DEPENDENT OXIDOREDUCTASE DOMAIN-CONTAINING PROTEIN"/>
    <property type="match status" value="1"/>
</dbReference>
<dbReference type="RefSeq" id="WP_173264253.1">
    <property type="nucleotide sequence ID" value="NZ_BLLG01000006.1"/>
</dbReference>
<dbReference type="Gene3D" id="3.30.9.10">
    <property type="entry name" value="D-Amino Acid Oxidase, subunit A, domain 2"/>
    <property type="match status" value="1"/>
</dbReference>
<accession>A0A6A0AV98</accession>
<gene>
    <name evidence="2" type="ORF">SCWH03_26030</name>
</gene>
<evidence type="ECO:0000313" key="3">
    <source>
        <dbReference type="Proteomes" id="UP000484988"/>
    </source>
</evidence>
<dbReference type="InterPro" id="IPR006076">
    <property type="entry name" value="FAD-dep_OxRdtase"/>
</dbReference>
<organism evidence="2 3">
    <name type="scientific">Streptomyces pacificus</name>
    <dbReference type="NCBI Taxonomy" id="2705029"/>
    <lineage>
        <taxon>Bacteria</taxon>
        <taxon>Bacillati</taxon>
        <taxon>Actinomycetota</taxon>
        <taxon>Actinomycetes</taxon>
        <taxon>Kitasatosporales</taxon>
        <taxon>Streptomycetaceae</taxon>
        <taxon>Streptomyces</taxon>
    </lineage>
</organism>
<dbReference type="SUPFAM" id="SSF51905">
    <property type="entry name" value="FAD/NAD(P)-binding domain"/>
    <property type="match status" value="1"/>
</dbReference>
<sequence length="441" mass="48987">MGTGKHVVYWHETESVTPEPPLRDTTDCDVAIVGGGYTGLWAAYFLKEAEPALDIRVVEAQHSGYGASGRADGFVTPTIGKDIQALVREFGTRRALEASQAVGRSILEIGRFLRRNEIDAGYEANDYLMVATGTAQLRRLRQDRELASRIAGREQPEILTAAQAQDVIGSPAVLGALRTGGALVNPFKLVRGLAKVVKERGVTVYENTPVLRVLPGACPTVVTPGGRVTADKVIIAANAHQFTFAPFRNKMVPIWSYAMVSEPLTQEQLDRVAWAGREGMVEAKTFLTCARFTADNRLMFAGGPALYFMGRDMRRRRMNDQRAYRALRDEFHRFFPMWGDVDFSYAYGGTIDVTRDYAPHFGRLTGTDVFYGYGFNGNGIAATHTGGKVLRDLVLGKDSEYTRLLYVDDEHRKQRSFPPDPLLYVGARATTRLMEWKESRA</sequence>
<dbReference type="EMBL" id="BLLG01000006">
    <property type="protein sequence ID" value="GFH36375.1"/>
    <property type="molecule type" value="Genomic_DNA"/>
</dbReference>
<name>A0A6A0AV98_9ACTN</name>
<dbReference type="Pfam" id="PF01266">
    <property type="entry name" value="DAO"/>
    <property type="match status" value="1"/>
</dbReference>